<keyword evidence="7" id="KW-1185">Reference proteome</keyword>
<dbReference type="SUPFAM" id="SSF52777">
    <property type="entry name" value="CoA-dependent acyltransferases"/>
    <property type="match status" value="2"/>
</dbReference>
<feature type="domain" description="Choline/carnitine acyltransferase" evidence="6">
    <location>
        <begin position="9"/>
        <end position="462"/>
    </location>
</feature>
<accession>A0A8B7N5N2</accession>
<dbReference type="PROSITE" id="PS00440">
    <property type="entry name" value="ACYLTRANSF_C_2"/>
    <property type="match status" value="1"/>
</dbReference>
<dbReference type="OrthoDB" id="240216at2759"/>
<dbReference type="PANTHER" id="PTHR22589">
    <property type="entry name" value="CARNITINE O-ACYLTRANSFERASE"/>
    <property type="match status" value="1"/>
</dbReference>
<reference evidence="8" key="1">
    <citation type="submission" date="2025-08" db="UniProtKB">
        <authorList>
            <consortium name="RefSeq"/>
        </authorList>
    </citation>
    <scope>IDENTIFICATION</scope>
    <source>
        <tissue evidence="8">Whole organism</tissue>
    </source>
</reference>
<dbReference type="AlphaFoldDB" id="A0A8B7N5N2"/>
<keyword evidence="2 5" id="KW-0808">Transferase</keyword>
<dbReference type="KEGG" id="hazt:108666255"/>
<sequence length="479" mass="52185">MLTEYVLCSNQVPVDRSGGTEMDMSQYHKIFGTCRIPGLTKDSLCFHGQDPDPPRHIVVMHQNHFFRLDVHGKNNQLLNVSQLQAQLQSILERSTRPAVPLGLLTTQNRNVWGQAYKALLKASAENAASLREVQRSLFLVCLDAVVQPSTGNAMTDAALQCLHGGGTSGNSGNRWFDKTIQFVVGASGRVGLTYEHSPAEGPPIANLMDHIVDYMASGRASKSLLAVETSRPRRLQFTVPSDLEAQIHQAGTVLDSLVEDLEMTCFVYDKYGKTFMKAKGVSPDSFIQMAIQLAFYRVHGEPAAHYESASTRMFAGGRTETIRSCSEESAAFCAAALDASAAPRHQRRLLLQAVAAHNAYAKQAVKGEGVDRHLLGLKLAAIELGMDVPAIFMDVAYARSAHMRLSTSQVPARCEAFMCYGPLVPDGYGCCYNPRSASIVFGVSALNSSPETHSSTFRDALEASLTQMRELLELPDDAA</sequence>
<dbReference type="OMA" id="FRMYNIC"/>
<evidence type="ECO:0000259" key="6">
    <source>
        <dbReference type="Pfam" id="PF00755"/>
    </source>
</evidence>
<dbReference type="InterPro" id="IPR023213">
    <property type="entry name" value="CAT-like_dom_sf"/>
</dbReference>
<proteinExistence type="inferred from homology"/>
<protein>
    <submittedName>
        <fullName evidence="8">Carnitine O-acetyltransferase</fullName>
    </submittedName>
</protein>
<evidence type="ECO:0000313" key="7">
    <source>
        <dbReference type="Proteomes" id="UP000694843"/>
    </source>
</evidence>
<dbReference type="GO" id="GO:0005777">
    <property type="term" value="C:peroxisome"/>
    <property type="evidence" value="ECO:0007669"/>
    <property type="project" value="TreeGrafter"/>
</dbReference>
<evidence type="ECO:0000256" key="2">
    <source>
        <dbReference type="ARBA" id="ARBA00022679"/>
    </source>
</evidence>
<dbReference type="RefSeq" id="XP_018008579.1">
    <property type="nucleotide sequence ID" value="XM_018153090.2"/>
</dbReference>
<dbReference type="InterPro" id="IPR039551">
    <property type="entry name" value="Cho/carn_acyl_trans"/>
</dbReference>
<dbReference type="Gene3D" id="3.30.559.10">
    <property type="entry name" value="Chloramphenicol acetyltransferase-like domain"/>
    <property type="match status" value="1"/>
</dbReference>
<evidence type="ECO:0000313" key="8">
    <source>
        <dbReference type="RefSeq" id="XP_018008579.1"/>
    </source>
</evidence>
<evidence type="ECO:0000256" key="3">
    <source>
        <dbReference type="ARBA" id="ARBA00023315"/>
    </source>
</evidence>
<dbReference type="PANTHER" id="PTHR22589:SF103">
    <property type="entry name" value="CARNITINE O-ACETYL-TRANSFERASE, ISOFORM A-RELATED"/>
    <property type="match status" value="1"/>
</dbReference>
<dbReference type="Proteomes" id="UP000694843">
    <property type="component" value="Unplaced"/>
</dbReference>
<dbReference type="GO" id="GO:0019254">
    <property type="term" value="P:carnitine metabolic process, CoA-linked"/>
    <property type="evidence" value="ECO:0007669"/>
    <property type="project" value="TreeGrafter"/>
</dbReference>
<keyword evidence="3 5" id="KW-0012">Acyltransferase</keyword>
<dbReference type="Pfam" id="PF00755">
    <property type="entry name" value="Carn_acyltransf"/>
    <property type="match status" value="1"/>
</dbReference>
<evidence type="ECO:0000256" key="5">
    <source>
        <dbReference type="RuleBase" id="RU003801"/>
    </source>
</evidence>
<dbReference type="GO" id="GO:0004092">
    <property type="term" value="F:carnitine O-acetyltransferase activity"/>
    <property type="evidence" value="ECO:0007669"/>
    <property type="project" value="TreeGrafter"/>
</dbReference>
<name>A0A8B7N5N2_HYAAZ</name>
<evidence type="ECO:0000256" key="4">
    <source>
        <dbReference type="PIRSR" id="PIRSR600542-1"/>
    </source>
</evidence>
<dbReference type="GeneID" id="108666255"/>
<dbReference type="Gene3D" id="3.30.559.70">
    <property type="entry name" value="Choline/Carnitine o-acyltransferase, domain 2"/>
    <property type="match status" value="1"/>
</dbReference>
<organism evidence="7 8">
    <name type="scientific">Hyalella azteca</name>
    <name type="common">Amphipod</name>
    <dbReference type="NCBI Taxonomy" id="294128"/>
    <lineage>
        <taxon>Eukaryota</taxon>
        <taxon>Metazoa</taxon>
        <taxon>Ecdysozoa</taxon>
        <taxon>Arthropoda</taxon>
        <taxon>Crustacea</taxon>
        <taxon>Multicrustacea</taxon>
        <taxon>Malacostraca</taxon>
        <taxon>Eumalacostraca</taxon>
        <taxon>Peracarida</taxon>
        <taxon>Amphipoda</taxon>
        <taxon>Senticaudata</taxon>
        <taxon>Talitrida</taxon>
        <taxon>Talitroidea</taxon>
        <taxon>Hyalellidae</taxon>
        <taxon>Hyalella</taxon>
    </lineage>
</organism>
<dbReference type="InterPro" id="IPR042231">
    <property type="entry name" value="Cho/carn_acyl_trans_2"/>
</dbReference>
<evidence type="ECO:0000256" key="1">
    <source>
        <dbReference type="ARBA" id="ARBA00005232"/>
    </source>
</evidence>
<feature type="active site" description="Proton acceptor" evidence="4">
    <location>
        <position position="196"/>
    </location>
</feature>
<gene>
    <name evidence="8" type="primary">LOC108666255</name>
</gene>
<comment type="similarity">
    <text evidence="1 5">Belongs to the carnitine/choline acetyltransferase family.</text>
</comment>
<dbReference type="InterPro" id="IPR000542">
    <property type="entry name" value="Carn_acyl_trans"/>
</dbReference>